<evidence type="ECO:0000256" key="4">
    <source>
        <dbReference type="ARBA" id="ARBA00023136"/>
    </source>
</evidence>
<evidence type="ECO:0000256" key="5">
    <source>
        <dbReference type="SAM" id="Phobius"/>
    </source>
</evidence>
<keyword evidence="4 5" id="KW-0472">Membrane</keyword>
<dbReference type="EMBL" id="CP001715">
    <property type="protein sequence ID" value="ACV36177.1"/>
    <property type="molecule type" value="Genomic_DNA"/>
</dbReference>
<reference evidence="7" key="2">
    <citation type="submission" date="2009-09" db="EMBL/GenBank/DDBJ databases">
        <title>Complete sequence of chromosome of Candidatus Accumulibacter phosphatis clade IIA str. UW-1.</title>
        <authorList>
            <consortium name="US DOE Joint Genome Institute"/>
            <person name="Martin H.G."/>
            <person name="Ivanova N."/>
            <person name="Kunin V."/>
            <person name="Warnecke F."/>
            <person name="Barry K."/>
            <person name="He S."/>
            <person name="Salamov A."/>
            <person name="Szeto E."/>
            <person name="Dalin E."/>
            <person name="Pangilinan J.L."/>
            <person name="Lapidus A."/>
            <person name="Lowry S."/>
            <person name="Kyrpides N.C."/>
            <person name="McMahon K.D."/>
            <person name="Hugenholtz P."/>
        </authorList>
    </citation>
    <scope>NUCLEOTIDE SEQUENCE [LARGE SCALE GENOMIC DNA]</scope>
    <source>
        <strain evidence="7">UW-1</strain>
    </source>
</reference>
<accession>C7RU13</accession>
<gene>
    <name evidence="7" type="ordered locus">CAP2UW1_2897</name>
</gene>
<evidence type="ECO:0000256" key="2">
    <source>
        <dbReference type="ARBA" id="ARBA00022692"/>
    </source>
</evidence>
<dbReference type="Pfam" id="PF06305">
    <property type="entry name" value="LapA_dom"/>
    <property type="match status" value="1"/>
</dbReference>
<dbReference type="GO" id="GO:0005886">
    <property type="term" value="C:plasma membrane"/>
    <property type="evidence" value="ECO:0007669"/>
    <property type="project" value="InterPro"/>
</dbReference>
<dbReference type="InterPro" id="IPR010445">
    <property type="entry name" value="LapA_dom"/>
</dbReference>
<reference evidence="7" key="1">
    <citation type="submission" date="2009-08" db="EMBL/GenBank/DDBJ databases">
        <authorList>
            <consortium name="US DOE Joint Genome Institute"/>
            <person name="Lucas S."/>
            <person name="Copeland A."/>
            <person name="Lapidus A."/>
            <person name="Glavina del Rio T."/>
            <person name="Dalin E."/>
            <person name="Tice H."/>
            <person name="Bruce D."/>
            <person name="Barry K."/>
            <person name="Pitluck S."/>
            <person name="Lowry S."/>
            <person name="Larimer F."/>
            <person name="Land M."/>
            <person name="Hauser L."/>
            <person name="Kyrpides N."/>
            <person name="Ivanova N."/>
            <person name="McMahon K.D."/>
            <person name="Hugenholtz P."/>
        </authorList>
    </citation>
    <scope>NUCLEOTIDE SEQUENCE</scope>
    <source>
        <strain evidence="7">UW-1</strain>
    </source>
</reference>
<protein>
    <recommendedName>
        <fullName evidence="6">Lipopolysaccharide assembly protein A domain-containing protein</fullName>
    </recommendedName>
</protein>
<sequence>MRGLSWTSRIVLFLLLFAFAIKNTDPVGVHVFLDATWHAPLIIVVLASLAGGAGLAVLFLPSTLLGQRRELARLQRELNEARTSVASDPLHRV</sequence>
<keyword evidence="2 5" id="KW-0812">Transmembrane</keyword>
<evidence type="ECO:0000313" key="7">
    <source>
        <dbReference type="EMBL" id="ACV36177.1"/>
    </source>
</evidence>
<dbReference type="AlphaFoldDB" id="C7RU13"/>
<feature type="domain" description="Lipopolysaccharide assembly protein A" evidence="6">
    <location>
        <begin position="22"/>
        <end position="83"/>
    </location>
</feature>
<evidence type="ECO:0000259" key="6">
    <source>
        <dbReference type="Pfam" id="PF06305"/>
    </source>
</evidence>
<keyword evidence="1" id="KW-1003">Cell membrane</keyword>
<dbReference type="STRING" id="522306.CAP2UW1_2897"/>
<name>C7RU13_ACCRE</name>
<dbReference type="KEGG" id="app:CAP2UW1_2897"/>
<feature type="transmembrane region" description="Helical" evidence="5">
    <location>
        <begin position="42"/>
        <end position="66"/>
    </location>
</feature>
<proteinExistence type="predicted"/>
<evidence type="ECO:0000256" key="1">
    <source>
        <dbReference type="ARBA" id="ARBA00022475"/>
    </source>
</evidence>
<organism evidence="7">
    <name type="scientific">Accumulibacter regalis</name>
    <dbReference type="NCBI Taxonomy" id="522306"/>
    <lineage>
        <taxon>Bacteria</taxon>
        <taxon>Pseudomonadati</taxon>
        <taxon>Pseudomonadota</taxon>
        <taxon>Betaproteobacteria</taxon>
        <taxon>Candidatus Accumulibacter</taxon>
    </lineage>
</organism>
<evidence type="ECO:0000256" key="3">
    <source>
        <dbReference type="ARBA" id="ARBA00022989"/>
    </source>
</evidence>
<dbReference type="eggNOG" id="COG5416">
    <property type="taxonomic scope" value="Bacteria"/>
</dbReference>
<dbReference type="HOGENOM" id="CLU_160072_1_0_4"/>
<keyword evidence="3 5" id="KW-1133">Transmembrane helix</keyword>